<dbReference type="PROSITE" id="PS51770">
    <property type="entry name" value="HOTDOG_ACOT"/>
    <property type="match status" value="1"/>
</dbReference>
<keyword evidence="7" id="KW-1185">Reference proteome</keyword>
<evidence type="ECO:0000259" key="5">
    <source>
        <dbReference type="PROSITE" id="PS51770"/>
    </source>
</evidence>
<dbReference type="PANTHER" id="PTHR12655:SF0">
    <property type="entry name" value="ACYL-COENZYME A THIOESTERASE 9, MITOCHONDRIAL"/>
    <property type="match status" value="1"/>
</dbReference>
<reference evidence="6 7" key="1">
    <citation type="submission" date="2024-08" db="EMBL/GenBank/DDBJ databases">
        <authorList>
            <person name="Cucini C."/>
            <person name="Frati F."/>
        </authorList>
    </citation>
    <scope>NUCLEOTIDE SEQUENCE [LARGE SCALE GENOMIC DNA]</scope>
</reference>
<dbReference type="SUPFAM" id="SSF54637">
    <property type="entry name" value="Thioesterase/thiol ester dehydrase-isomerase"/>
    <property type="match status" value="1"/>
</dbReference>
<evidence type="ECO:0000256" key="4">
    <source>
        <dbReference type="ARBA" id="ARBA00022946"/>
    </source>
</evidence>
<keyword evidence="2" id="KW-0677">Repeat</keyword>
<evidence type="ECO:0000256" key="3">
    <source>
        <dbReference type="ARBA" id="ARBA00022801"/>
    </source>
</evidence>
<dbReference type="Proteomes" id="UP001642540">
    <property type="component" value="Unassembled WGS sequence"/>
</dbReference>
<evidence type="ECO:0000313" key="6">
    <source>
        <dbReference type="EMBL" id="CAL8111414.1"/>
    </source>
</evidence>
<dbReference type="InterPro" id="IPR029069">
    <property type="entry name" value="HotDog_dom_sf"/>
</dbReference>
<keyword evidence="4" id="KW-0809">Transit peptide</keyword>
<comment type="caution">
    <text evidence="6">The sequence shown here is derived from an EMBL/GenBank/DDBJ whole genome shotgun (WGS) entry which is preliminary data.</text>
</comment>
<evidence type="ECO:0000256" key="2">
    <source>
        <dbReference type="ARBA" id="ARBA00022737"/>
    </source>
</evidence>
<comment type="similarity">
    <text evidence="1">Belongs to the acyl coenzyme A hydrolase family.</text>
</comment>
<sequence length="403" mass="45846">MLQLALARRIYRPLNNQRYLSVSNNEVCHRKTPYKALFIQPTANDVPDLPTEEISQNFPIGEFSQKYLKMISNMNQDLMKLLPSTTEQLPPRTMKDSFVSASLPLKSNLQIRERYVGVGGSLRIEVLLADFDFFAVYCGYKHILHPKRAINECPYGASLFTPGAHFIDPILNPHPYCVVTALVDSIYITNNKIKSYEDVRISGHVTYAGSSSMEICIVADQKDDQGVHQKCVEAIFFMVAKDCMGQGLAKVNPLIAETPDEQEFLKKGEFRQKMRKEREQNICKNPPSEEERKIIDDASNKMSTNRNKMKDSVLNTAFICQPQIGYVEENFVHAGVYAEVVDPKTGGVCKSNEFHYTFLIPREAGEEPVPSLHCETDEEAKLYLDSRRYFKKMMEDFPGRSGN</sequence>
<dbReference type="InterPro" id="IPR033120">
    <property type="entry name" value="HOTDOG_ACOT"/>
</dbReference>
<gene>
    <name evidence="6" type="ORF">ODALV1_LOCUS15015</name>
</gene>
<evidence type="ECO:0000313" key="7">
    <source>
        <dbReference type="Proteomes" id="UP001642540"/>
    </source>
</evidence>
<feature type="domain" description="HotDog ACOT-type" evidence="5">
    <location>
        <begin position="101"/>
        <end position="244"/>
    </location>
</feature>
<dbReference type="EMBL" id="CAXLJM020000046">
    <property type="protein sequence ID" value="CAL8111414.1"/>
    <property type="molecule type" value="Genomic_DNA"/>
</dbReference>
<proteinExistence type="inferred from homology"/>
<name>A0ABP1QTJ6_9HEXA</name>
<organism evidence="6 7">
    <name type="scientific">Orchesella dallaii</name>
    <dbReference type="NCBI Taxonomy" id="48710"/>
    <lineage>
        <taxon>Eukaryota</taxon>
        <taxon>Metazoa</taxon>
        <taxon>Ecdysozoa</taxon>
        <taxon>Arthropoda</taxon>
        <taxon>Hexapoda</taxon>
        <taxon>Collembola</taxon>
        <taxon>Entomobryomorpha</taxon>
        <taxon>Entomobryoidea</taxon>
        <taxon>Orchesellidae</taxon>
        <taxon>Orchesellinae</taxon>
        <taxon>Orchesella</taxon>
    </lineage>
</organism>
<keyword evidence="3" id="KW-0378">Hydrolase</keyword>
<accession>A0ABP1QTJ6</accession>
<evidence type="ECO:0000256" key="1">
    <source>
        <dbReference type="ARBA" id="ARBA00010458"/>
    </source>
</evidence>
<protein>
    <recommendedName>
        <fullName evidence="5">HotDog ACOT-type domain-containing protein</fullName>
    </recommendedName>
</protein>
<dbReference type="PANTHER" id="PTHR12655">
    <property type="entry name" value="ACYL-COA THIOESTERASE"/>
    <property type="match status" value="1"/>
</dbReference>
<dbReference type="Gene3D" id="3.10.129.10">
    <property type="entry name" value="Hotdog Thioesterase"/>
    <property type="match status" value="2"/>
</dbReference>